<feature type="repeat" description="ANK" evidence="3">
    <location>
        <begin position="154"/>
        <end position="186"/>
    </location>
</feature>
<feature type="region of interest" description="Disordered" evidence="4">
    <location>
        <begin position="572"/>
        <end position="618"/>
    </location>
</feature>
<evidence type="ECO:0000256" key="4">
    <source>
        <dbReference type="SAM" id="MobiDB-lite"/>
    </source>
</evidence>
<dbReference type="SMART" id="SM00248">
    <property type="entry name" value="ANK"/>
    <property type="match status" value="8"/>
</dbReference>
<comment type="caution">
    <text evidence="5">The sequence shown here is derived from an EMBL/GenBank/DDBJ whole genome shotgun (WGS) entry which is preliminary data.</text>
</comment>
<keyword evidence="6" id="KW-1185">Reference proteome</keyword>
<dbReference type="Pfam" id="PF00023">
    <property type="entry name" value="Ank"/>
    <property type="match status" value="1"/>
</dbReference>
<dbReference type="Proteomes" id="UP000823561">
    <property type="component" value="Chromosome 12"/>
</dbReference>
<keyword evidence="1" id="KW-0677">Repeat</keyword>
<dbReference type="InterPro" id="IPR036770">
    <property type="entry name" value="Ankyrin_rpt-contain_sf"/>
</dbReference>
<evidence type="ECO:0000313" key="6">
    <source>
        <dbReference type="Proteomes" id="UP000823561"/>
    </source>
</evidence>
<protein>
    <recommendedName>
        <fullName evidence="7">Ankyrin repeat domain-containing protein 55</fullName>
    </recommendedName>
</protein>
<dbReference type="PANTHER" id="PTHR24198">
    <property type="entry name" value="ANKYRIN REPEAT AND PROTEIN KINASE DOMAIN-CONTAINING PROTEIN"/>
    <property type="match status" value="1"/>
</dbReference>
<dbReference type="PROSITE" id="PS50088">
    <property type="entry name" value="ANK_REPEAT"/>
    <property type="match status" value="3"/>
</dbReference>
<accession>A0AAV6GC53</accession>
<dbReference type="EMBL" id="JADWDJ010000012">
    <property type="protein sequence ID" value="KAG5272703.1"/>
    <property type="molecule type" value="Genomic_DNA"/>
</dbReference>
<gene>
    <name evidence="5" type="ORF">AALO_G00168420</name>
</gene>
<dbReference type="AlphaFoldDB" id="A0AAV6GC53"/>
<dbReference type="Gene3D" id="1.25.40.20">
    <property type="entry name" value="Ankyrin repeat-containing domain"/>
    <property type="match status" value="3"/>
</dbReference>
<dbReference type="InterPro" id="IPR002110">
    <property type="entry name" value="Ankyrin_rpt"/>
</dbReference>
<dbReference type="GO" id="GO:0005737">
    <property type="term" value="C:cytoplasm"/>
    <property type="evidence" value="ECO:0007669"/>
    <property type="project" value="TreeGrafter"/>
</dbReference>
<feature type="region of interest" description="Disordered" evidence="4">
    <location>
        <begin position="639"/>
        <end position="658"/>
    </location>
</feature>
<evidence type="ECO:0000256" key="3">
    <source>
        <dbReference type="PROSITE-ProRule" id="PRU00023"/>
    </source>
</evidence>
<evidence type="ECO:0000313" key="5">
    <source>
        <dbReference type="EMBL" id="KAG5272703.1"/>
    </source>
</evidence>
<proteinExistence type="predicted"/>
<reference evidence="5" key="1">
    <citation type="submission" date="2020-10" db="EMBL/GenBank/DDBJ databases">
        <title>Chromosome-scale genome assembly of the Allis shad, Alosa alosa.</title>
        <authorList>
            <person name="Margot Z."/>
            <person name="Christophe K."/>
            <person name="Cabau C."/>
            <person name="Louis A."/>
            <person name="Berthelot C."/>
            <person name="Parey E."/>
            <person name="Roest Crollius H."/>
            <person name="Montfort J."/>
            <person name="Robinson-Rechavi M."/>
            <person name="Bucao C."/>
            <person name="Bouchez O."/>
            <person name="Gislard M."/>
            <person name="Lluch J."/>
            <person name="Milhes M."/>
            <person name="Lampietro C."/>
            <person name="Lopez Roques C."/>
            <person name="Donnadieu C."/>
            <person name="Braasch I."/>
            <person name="Desvignes T."/>
            <person name="Postlethwait J."/>
            <person name="Bobe J."/>
            <person name="Guiguen Y."/>
        </authorList>
    </citation>
    <scope>NUCLEOTIDE SEQUENCE</scope>
    <source>
        <strain evidence="5">M-15738</strain>
        <tissue evidence="5">Blood</tissue>
    </source>
</reference>
<feature type="repeat" description="ANK" evidence="3">
    <location>
        <begin position="53"/>
        <end position="85"/>
    </location>
</feature>
<organism evidence="5 6">
    <name type="scientific">Alosa alosa</name>
    <name type="common">allis shad</name>
    <dbReference type="NCBI Taxonomy" id="278164"/>
    <lineage>
        <taxon>Eukaryota</taxon>
        <taxon>Metazoa</taxon>
        <taxon>Chordata</taxon>
        <taxon>Craniata</taxon>
        <taxon>Vertebrata</taxon>
        <taxon>Euteleostomi</taxon>
        <taxon>Actinopterygii</taxon>
        <taxon>Neopterygii</taxon>
        <taxon>Teleostei</taxon>
        <taxon>Clupei</taxon>
        <taxon>Clupeiformes</taxon>
        <taxon>Clupeoidei</taxon>
        <taxon>Clupeidae</taxon>
        <taxon>Alosa</taxon>
    </lineage>
</organism>
<dbReference type="SUPFAM" id="SSF48403">
    <property type="entry name" value="Ankyrin repeat"/>
    <property type="match status" value="1"/>
</dbReference>
<dbReference type="PROSITE" id="PS50297">
    <property type="entry name" value="ANK_REP_REGION"/>
    <property type="match status" value="3"/>
</dbReference>
<evidence type="ECO:0000256" key="1">
    <source>
        <dbReference type="ARBA" id="ARBA00022737"/>
    </source>
</evidence>
<evidence type="ECO:0000256" key="2">
    <source>
        <dbReference type="ARBA" id="ARBA00023043"/>
    </source>
</evidence>
<dbReference type="Pfam" id="PF12796">
    <property type="entry name" value="Ank_2"/>
    <property type="match status" value="2"/>
</dbReference>
<name>A0AAV6GC53_9TELE</name>
<dbReference type="PANTHER" id="PTHR24198:SF188">
    <property type="entry name" value="ANKYRIN REPEAT DOMAIN 55"/>
    <property type="match status" value="1"/>
</dbReference>
<keyword evidence="2 3" id="KW-0040">ANK repeat</keyword>
<evidence type="ECO:0008006" key="7">
    <source>
        <dbReference type="Google" id="ProtNLM"/>
    </source>
</evidence>
<sequence>MEFSSSSVFDPQKDSTDEVDLNIVFQAAASGDVNTLTATIREDPSILECCDGEGSTPLMHAVSGRQVDTVKLLLKMGASINTQDACGRTSLSLATYLGWLEGCVCLLRNGAKQNIPDKNGRLPLHAATAEIDFRLMAVLLQQSTLCEINHQDNEGMTALHWASFHNRPEHVQALLQKGADPTLVDKDFKTALHWAVQSGSRFMCSLILDHHLGPSVINYDDENGKTCVHIAAAAGFSDIIYELARVPETNLQALDVDERTPLHWAAAAGKVDCVQALLQLGVEPEPRDINENTPLTYAMYCGHTACIKLLSTENRLESTQQLHSQNNDLASKKEGKFRMLNNIFSCKKKKELHAALQKVPNHDRHQPEETSEVDDIITMFDCLSDSSGKDSREDGTALMKRSCEPQKLGILEDHTLKEIKGLPPIRTQSLPPITLGNSLLASAQFMVQRNSGGQMISHLAHRSQKSKSEHDLFDSRDKSQKLVGQTWKTESSQVLTHKAWVSSPSERLLDRTHHEASGPLDVLCPKQIPYIQKNEQVPNTHLLPLNGLRMRESGLARNSLAPIRDHCTHRFSLPPDQVSQGVKKSKSLPLGSLGRGLVSLPPPNAPKQHKAGLPQSQSLCSLPPAAVGEPLRSMQVLPAIPPLRRRSPSPSKPTVTPHANVGQYAQQLMACNDTTDF</sequence>
<feature type="repeat" description="ANK" evidence="3">
    <location>
        <begin position="257"/>
        <end position="289"/>
    </location>
</feature>